<protein>
    <submittedName>
        <fullName evidence="3">5543_t:CDS:1</fullName>
    </submittedName>
</protein>
<dbReference type="Gene3D" id="1.50.10.10">
    <property type="match status" value="1"/>
</dbReference>
<evidence type="ECO:0000313" key="4">
    <source>
        <dbReference type="Proteomes" id="UP000789831"/>
    </source>
</evidence>
<dbReference type="Proteomes" id="UP000789831">
    <property type="component" value="Unassembled WGS sequence"/>
</dbReference>
<dbReference type="GO" id="GO:0005975">
    <property type="term" value="P:carbohydrate metabolic process"/>
    <property type="evidence" value="ECO:0007669"/>
    <property type="project" value="InterPro"/>
</dbReference>
<feature type="domain" description="Spermatogenesis-associated protein 20-like TRX" evidence="2">
    <location>
        <begin position="12"/>
        <end position="173"/>
    </location>
</feature>
<dbReference type="PANTHER" id="PTHR42899:SF1">
    <property type="entry name" value="SPERMATOGENESIS-ASSOCIATED PROTEIN 20"/>
    <property type="match status" value="1"/>
</dbReference>
<dbReference type="GO" id="GO:0003824">
    <property type="term" value="F:catalytic activity"/>
    <property type="evidence" value="ECO:0007669"/>
    <property type="project" value="UniProtKB-ARBA"/>
</dbReference>
<dbReference type="InterPro" id="IPR008928">
    <property type="entry name" value="6-hairpin_glycosidase_sf"/>
</dbReference>
<dbReference type="Gene3D" id="3.40.30.10">
    <property type="entry name" value="Glutaredoxin"/>
    <property type="match status" value="1"/>
</dbReference>
<evidence type="ECO:0000313" key="3">
    <source>
        <dbReference type="EMBL" id="CAG8445297.1"/>
    </source>
</evidence>
<feature type="region of interest" description="Disordered" evidence="1">
    <location>
        <begin position="1"/>
        <end position="21"/>
    </location>
</feature>
<dbReference type="Gene3D" id="1.50.10.20">
    <property type="match status" value="1"/>
</dbReference>
<dbReference type="SUPFAM" id="SSF48208">
    <property type="entry name" value="Six-hairpin glycosidases"/>
    <property type="match status" value="1"/>
</dbReference>
<keyword evidence="4" id="KW-1185">Reference proteome</keyword>
<gene>
    <name evidence="3" type="ORF">AGERDE_LOCUS1366</name>
</gene>
<dbReference type="AlphaFoldDB" id="A0A9N8YQ81"/>
<sequence length="772" mass="88241">MASSSTSAQHHTNRLAKEKSPYLLQHADNPVDWYPWGEEAFKKAREEKKPIFLSVGYSTCHWCHVMAHESFENEEIAKVMNENFVNVKVDREVQPDVDRTYMTFVQATTGGGGWPMSVFLTPDLYPIYGGTYFPPRDQFGRPGFPTLLKRIASLWKEDPEKLKKSGMDVMDMLRNATGLNDDGRSKDAVNMDIAHKCYKYFVNAFDSKEGGFGGEPKFPTPVQFHFLLRYYYYTHHELGSESLSNLSISQIHAKGNQLGIDFKGCLEKSDCIQKLQQAIANQQKALEMVKFTLVKIARGGIHDHVGNGFHRYSTDRYWHVPHFEKMLYDQAQLLATYIEVFLLTKEDYFAEIARDIIKYVVRDLRDPVGGGFYSAEDADSYPHEGAPHKLEGAFAAWEKSELDQILGEDSIVFCYHFGVEEKGNVPREKDIQGELINKNVLIERYTLEETAKEFSLSLDALDQILKRSKEKLAKHRAEKRPKPHRDDKILTAWNGLMISALARAYEALGTKEYLSLAENAAKFLKERMYDTGRNQLLRSFREGPGNTNGFSDDYSFLIQGLIDLYECSFDENYLKWAIDLQETQNELFYDQNSGGYFNVPETNKDILLRMKDDHDGAEPSANSVAVSNLIRLHAFTQNPDYHTKAEATLQTYGDNLQKHPYSMPSLVSSVMLYVKNIKQIVFLGDIQNPTVVNFLNVIRHRYIPNRALLFTPSPDRVDSSVIAQKNDSVKYLLQAIDASDNKERIPSVHICENFTCGLPIRDVEKLEEKLSD</sequence>
<organism evidence="3 4">
    <name type="scientific">Ambispora gerdemannii</name>
    <dbReference type="NCBI Taxonomy" id="144530"/>
    <lineage>
        <taxon>Eukaryota</taxon>
        <taxon>Fungi</taxon>
        <taxon>Fungi incertae sedis</taxon>
        <taxon>Mucoromycota</taxon>
        <taxon>Glomeromycotina</taxon>
        <taxon>Glomeromycetes</taxon>
        <taxon>Archaeosporales</taxon>
        <taxon>Ambisporaceae</taxon>
        <taxon>Ambispora</taxon>
    </lineage>
</organism>
<name>A0A9N8YQ81_9GLOM</name>
<accession>A0A9N8YQ81</accession>
<reference evidence="3" key="1">
    <citation type="submission" date="2021-06" db="EMBL/GenBank/DDBJ databases">
        <authorList>
            <person name="Kallberg Y."/>
            <person name="Tangrot J."/>
            <person name="Rosling A."/>
        </authorList>
    </citation>
    <scope>NUCLEOTIDE SEQUENCE</scope>
    <source>
        <strain evidence="3">MT106</strain>
    </source>
</reference>
<evidence type="ECO:0000259" key="2">
    <source>
        <dbReference type="Pfam" id="PF03190"/>
    </source>
</evidence>
<dbReference type="OrthoDB" id="1923667at2759"/>
<comment type="caution">
    <text evidence="3">The sequence shown here is derived from an EMBL/GenBank/DDBJ whole genome shotgun (WGS) entry which is preliminary data.</text>
</comment>
<dbReference type="InterPro" id="IPR024705">
    <property type="entry name" value="Ssp411"/>
</dbReference>
<evidence type="ECO:0000256" key="1">
    <source>
        <dbReference type="SAM" id="MobiDB-lite"/>
    </source>
</evidence>
<dbReference type="PANTHER" id="PTHR42899">
    <property type="entry name" value="SPERMATOGENESIS-ASSOCIATED PROTEIN 20"/>
    <property type="match status" value="1"/>
</dbReference>
<dbReference type="PIRSF" id="PIRSF006402">
    <property type="entry name" value="UCP006402_thioredoxin"/>
    <property type="match status" value="1"/>
</dbReference>
<dbReference type="InterPro" id="IPR012341">
    <property type="entry name" value="6hp_glycosidase-like_sf"/>
</dbReference>
<dbReference type="InterPro" id="IPR036249">
    <property type="entry name" value="Thioredoxin-like_sf"/>
</dbReference>
<feature type="compositionally biased region" description="Polar residues" evidence="1">
    <location>
        <begin position="1"/>
        <end position="10"/>
    </location>
</feature>
<dbReference type="Pfam" id="PF03190">
    <property type="entry name" value="Thioredox_DsbH"/>
    <property type="match status" value="1"/>
</dbReference>
<dbReference type="SUPFAM" id="SSF52833">
    <property type="entry name" value="Thioredoxin-like"/>
    <property type="match status" value="1"/>
</dbReference>
<dbReference type="EMBL" id="CAJVPL010000092">
    <property type="protein sequence ID" value="CAG8445297.1"/>
    <property type="molecule type" value="Genomic_DNA"/>
</dbReference>
<dbReference type="InterPro" id="IPR004879">
    <property type="entry name" value="Ssp411-like_TRX"/>
</dbReference>
<dbReference type="CDD" id="cd02955">
    <property type="entry name" value="SSP411"/>
    <property type="match status" value="1"/>
</dbReference>
<proteinExistence type="predicted"/>